<dbReference type="AlphaFoldDB" id="A0ABD3HKK8"/>
<evidence type="ECO:0000256" key="1">
    <source>
        <dbReference type="SAM" id="Phobius"/>
    </source>
</evidence>
<evidence type="ECO:0000313" key="2">
    <source>
        <dbReference type="EMBL" id="KAL3690635.1"/>
    </source>
</evidence>
<accession>A0ABD3HKK8</accession>
<keyword evidence="1" id="KW-0812">Transmembrane</keyword>
<keyword evidence="1" id="KW-0472">Membrane</keyword>
<dbReference type="EMBL" id="JBJQOH010000003">
    <property type="protein sequence ID" value="KAL3690635.1"/>
    <property type="molecule type" value="Genomic_DNA"/>
</dbReference>
<dbReference type="SUPFAM" id="SSF103473">
    <property type="entry name" value="MFS general substrate transporter"/>
    <property type="match status" value="1"/>
</dbReference>
<feature type="transmembrane region" description="Helical" evidence="1">
    <location>
        <begin position="291"/>
        <end position="308"/>
    </location>
</feature>
<feature type="transmembrane region" description="Helical" evidence="1">
    <location>
        <begin position="212"/>
        <end position="234"/>
    </location>
</feature>
<gene>
    <name evidence="2" type="ORF">R1sor_004286</name>
</gene>
<dbReference type="Proteomes" id="UP001633002">
    <property type="component" value="Unassembled WGS sequence"/>
</dbReference>
<sequence>MSLCKRPIRAFLKTINLRDRLHDSSDLLQPSVLSPPWSKFAEKRPSGKKQGNQHLLWYYFASNVGLFIGFGPVSYYEDNVGGCWSFWLVFASSLYAILFLLAVAPEHRSAEALVADLGRRFLSLLVRVSELCHSSGCQYGSHQRRKPFRNQKRKTGILNNRFLWSSIAASELWKTQLAVSLSSLFGSLRPIHLVIISQLLTITFSKSGLSTIVNALWTGTTVLLVSPTIFDSFVVPVTRKFRGRPDRVFNPRRITIAVVVALWMVTMAAMVQRWRSQKIKAARRRQHLRIGYCVAQEILMAFTAVLLGQPAGDPFLRGCVQKLLNSAGWLS</sequence>
<organism evidence="2 3">
    <name type="scientific">Riccia sorocarpa</name>
    <dbReference type="NCBI Taxonomy" id="122646"/>
    <lineage>
        <taxon>Eukaryota</taxon>
        <taxon>Viridiplantae</taxon>
        <taxon>Streptophyta</taxon>
        <taxon>Embryophyta</taxon>
        <taxon>Marchantiophyta</taxon>
        <taxon>Marchantiopsida</taxon>
        <taxon>Marchantiidae</taxon>
        <taxon>Marchantiales</taxon>
        <taxon>Ricciaceae</taxon>
        <taxon>Riccia</taxon>
    </lineage>
</organism>
<name>A0ABD3HKK8_9MARC</name>
<keyword evidence="3" id="KW-1185">Reference proteome</keyword>
<reference evidence="2 3" key="1">
    <citation type="submission" date="2024-09" db="EMBL/GenBank/DDBJ databases">
        <title>Chromosome-scale assembly of Riccia sorocarpa.</title>
        <authorList>
            <person name="Paukszto L."/>
        </authorList>
    </citation>
    <scope>NUCLEOTIDE SEQUENCE [LARGE SCALE GENOMIC DNA]</scope>
    <source>
        <strain evidence="2">LP-2024</strain>
        <tissue evidence="2">Aerial parts of the thallus</tissue>
    </source>
</reference>
<feature type="transmembrane region" description="Helical" evidence="1">
    <location>
        <begin position="254"/>
        <end position="271"/>
    </location>
</feature>
<feature type="transmembrane region" description="Helical" evidence="1">
    <location>
        <begin position="84"/>
        <end position="104"/>
    </location>
</feature>
<keyword evidence="1" id="KW-1133">Transmembrane helix</keyword>
<protein>
    <submittedName>
        <fullName evidence="2">Uncharacterized protein</fullName>
    </submittedName>
</protein>
<proteinExistence type="predicted"/>
<evidence type="ECO:0000313" key="3">
    <source>
        <dbReference type="Proteomes" id="UP001633002"/>
    </source>
</evidence>
<dbReference type="InterPro" id="IPR036259">
    <property type="entry name" value="MFS_trans_sf"/>
</dbReference>
<feature type="transmembrane region" description="Helical" evidence="1">
    <location>
        <begin position="55"/>
        <end position="72"/>
    </location>
</feature>
<comment type="caution">
    <text evidence="2">The sequence shown here is derived from an EMBL/GenBank/DDBJ whole genome shotgun (WGS) entry which is preliminary data.</text>
</comment>
<dbReference type="Gene3D" id="1.20.1250.20">
    <property type="entry name" value="MFS general substrate transporter like domains"/>
    <property type="match status" value="1"/>
</dbReference>